<feature type="transmembrane region" description="Helical" evidence="1">
    <location>
        <begin position="47"/>
        <end position="69"/>
    </location>
</feature>
<gene>
    <name evidence="2" type="ORF">B0T19DRAFT_408950</name>
</gene>
<feature type="non-terminal residue" evidence="2">
    <location>
        <position position="136"/>
    </location>
</feature>
<proteinExistence type="predicted"/>
<reference evidence="2" key="1">
    <citation type="journal article" date="2023" name="Mol. Phylogenet. Evol.">
        <title>Genome-scale phylogeny and comparative genomics of the fungal order Sordariales.</title>
        <authorList>
            <person name="Hensen N."/>
            <person name="Bonometti L."/>
            <person name="Westerberg I."/>
            <person name="Brannstrom I.O."/>
            <person name="Guillou S."/>
            <person name="Cros-Aarteil S."/>
            <person name="Calhoun S."/>
            <person name="Haridas S."/>
            <person name="Kuo A."/>
            <person name="Mondo S."/>
            <person name="Pangilinan J."/>
            <person name="Riley R."/>
            <person name="LaButti K."/>
            <person name="Andreopoulos B."/>
            <person name="Lipzen A."/>
            <person name="Chen C."/>
            <person name="Yan M."/>
            <person name="Daum C."/>
            <person name="Ng V."/>
            <person name="Clum A."/>
            <person name="Steindorff A."/>
            <person name="Ohm R.A."/>
            <person name="Martin F."/>
            <person name="Silar P."/>
            <person name="Natvig D.O."/>
            <person name="Lalanne C."/>
            <person name="Gautier V."/>
            <person name="Ament-Velasquez S.L."/>
            <person name="Kruys A."/>
            <person name="Hutchinson M.I."/>
            <person name="Powell A.J."/>
            <person name="Barry K."/>
            <person name="Miller A.N."/>
            <person name="Grigoriev I.V."/>
            <person name="Debuchy R."/>
            <person name="Gladieux P."/>
            <person name="Hiltunen Thoren M."/>
            <person name="Johannesson H."/>
        </authorList>
    </citation>
    <scope>NUCLEOTIDE SEQUENCE</scope>
    <source>
        <strain evidence="2">SMH4131-1</strain>
    </source>
</reference>
<feature type="transmembrane region" description="Helical" evidence="1">
    <location>
        <begin position="98"/>
        <end position="117"/>
    </location>
</feature>
<protein>
    <submittedName>
        <fullName evidence="2">Uncharacterized protein</fullName>
    </submittedName>
</protein>
<organism evidence="2 3">
    <name type="scientific">Cercophora scortea</name>
    <dbReference type="NCBI Taxonomy" id="314031"/>
    <lineage>
        <taxon>Eukaryota</taxon>
        <taxon>Fungi</taxon>
        <taxon>Dikarya</taxon>
        <taxon>Ascomycota</taxon>
        <taxon>Pezizomycotina</taxon>
        <taxon>Sordariomycetes</taxon>
        <taxon>Sordariomycetidae</taxon>
        <taxon>Sordariales</taxon>
        <taxon>Lasiosphaeriaceae</taxon>
        <taxon>Cercophora</taxon>
    </lineage>
</organism>
<name>A0AAE0J3F9_9PEZI</name>
<accession>A0AAE0J3F9</accession>
<comment type="caution">
    <text evidence="2">The sequence shown here is derived from an EMBL/GenBank/DDBJ whole genome shotgun (WGS) entry which is preliminary data.</text>
</comment>
<keyword evidence="1" id="KW-1133">Transmembrane helix</keyword>
<feature type="transmembrane region" description="Helical" evidence="1">
    <location>
        <begin position="20"/>
        <end position="40"/>
    </location>
</feature>
<evidence type="ECO:0000313" key="2">
    <source>
        <dbReference type="EMBL" id="KAK3336238.1"/>
    </source>
</evidence>
<sequence length="136" mass="15756">MMLGWDGQGTEFSALLNGVQQHTIFLLSWTTLFFCSWLLLFSRYFAALFIICLSIFLVPGWLVVVGFLIRFGDRPNSTTHTPHSHRRAIPWSREKSTYLLDTFFFFFWTCCTLPICCGHKIFARVLLIAQALYTVC</sequence>
<dbReference type="AlphaFoldDB" id="A0AAE0J3F9"/>
<evidence type="ECO:0000256" key="1">
    <source>
        <dbReference type="SAM" id="Phobius"/>
    </source>
</evidence>
<dbReference type="EMBL" id="JAUEPO010000001">
    <property type="protein sequence ID" value="KAK3336238.1"/>
    <property type="molecule type" value="Genomic_DNA"/>
</dbReference>
<keyword evidence="3" id="KW-1185">Reference proteome</keyword>
<keyword evidence="1" id="KW-0812">Transmembrane</keyword>
<dbReference type="Proteomes" id="UP001286456">
    <property type="component" value="Unassembled WGS sequence"/>
</dbReference>
<evidence type="ECO:0000313" key="3">
    <source>
        <dbReference type="Proteomes" id="UP001286456"/>
    </source>
</evidence>
<reference evidence="2" key="2">
    <citation type="submission" date="2023-06" db="EMBL/GenBank/DDBJ databases">
        <authorList>
            <consortium name="Lawrence Berkeley National Laboratory"/>
            <person name="Haridas S."/>
            <person name="Hensen N."/>
            <person name="Bonometti L."/>
            <person name="Westerberg I."/>
            <person name="Brannstrom I.O."/>
            <person name="Guillou S."/>
            <person name="Cros-Aarteil S."/>
            <person name="Calhoun S."/>
            <person name="Kuo A."/>
            <person name="Mondo S."/>
            <person name="Pangilinan J."/>
            <person name="Riley R."/>
            <person name="Labutti K."/>
            <person name="Andreopoulos B."/>
            <person name="Lipzen A."/>
            <person name="Chen C."/>
            <person name="Yanf M."/>
            <person name="Daum C."/>
            <person name="Ng V."/>
            <person name="Clum A."/>
            <person name="Steindorff A."/>
            <person name="Ohm R."/>
            <person name="Martin F."/>
            <person name="Silar P."/>
            <person name="Natvig D."/>
            <person name="Lalanne C."/>
            <person name="Gautier V."/>
            <person name="Ament-Velasquez S.L."/>
            <person name="Kruys A."/>
            <person name="Hutchinson M.I."/>
            <person name="Powell A.J."/>
            <person name="Barry K."/>
            <person name="Miller A.N."/>
            <person name="Grigoriev I.V."/>
            <person name="Debuchy R."/>
            <person name="Gladieux P."/>
            <person name="Thoren M.H."/>
            <person name="Johannesson H."/>
        </authorList>
    </citation>
    <scope>NUCLEOTIDE SEQUENCE</scope>
    <source>
        <strain evidence="2">SMH4131-1</strain>
    </source>
</reference>
<keyword evidence="1" id="KW-0472">Membrane</keyword>